<proteinExistence type="inferred from homology"/>
<keyword evidence="3 5" id="KW-0378">Hydrolase</keyword>
<dbReference type="CDD" id="cd04077">
    <property type="entry name" value="Peptidases_S8_PCSK9_ProteinaseK_like"/>
    <property type="match status" value="1"/>
</dbReference>
<dbReference type="InterPro" id="IPR036852">
    <property type="entry name" value="Peptidase_S8/S53_dom_sf"/>
</dbReference>
<evidence type="ECO:0000313" key="10">
    <source>
        <dbReference type="Proteomes" id="UP000070444"/>
    </source>
</evidence>
<dbReference type="GO" id="GO:0005615">
    <property type="term" value="C:extracellular space"/>
    <property type="evidence" value="ECO:0007669"/>
    <property type="project" value="TreeGrafter"/>
</dbReference>
<dbReference type="SUPFAM" id="SSF54897">
    <property type="entry name" value="Protease propeptides/inhibitors"/>
    <property type="match status" value="1"/>
</dbReference>
<gene>
    <name evidence="9" type="ORF">CONCODRAFT_21473</name>
</gene>
<dbReference type="PROSITE" id="PS00137">
    <property type="entry name" value="SUBTILASE_HIS"/>
    <property type="match status" value="1"/>
</dbReference>
<dbReference type="STRING" id="796925.A0A137P9T5"/>
<accession>A0A137P9T5</accession>
<sequence>YIVSFKKHTRIDFEANVQAVKNQFIGRSESNQVLHKFDSVLNGISAKLDRTTLERVKALSSVERVEEDGIVQVSAVQDNASWGLARVSQRPKLGPSPYTYKYDDNAGEGVNIYILDTGINIDHEDFKGRITWGITTAYRSQGDNDYHGHGTHCAGSAAGTIYGVAKKAKIIAVKVLGDKGGGFSSDIIAGVNWVVKNKSGVKGNVISMRLAGGLNESLNTAVNDAVDQGVISIIAAGNYNKDACEYSPGSAKKAITVGSIDVNDTKAGNSNHGPCVGIHAPGVKILSTYIGNSTATKVLSGTSMATPHVAGLAATLLSQGIHANELETKLKSLGTPDIIQGLPEKTVNLLAYSG</sequence>
<feature type="domain" description="Peptidase S8/S53" evidence="7">
    <location>
        <begin position="107"/>
        <end position="318"/>
    </location>
</feature>
<reference evidence="9 10" key="1">
    <citation type="journal article" date="2015" name="Genome Biol. Evol.">
        <title>Phylogenomic analyses indicate that early fungi evolved digesting cell walls of algal ancestors of land plants.</title>
        <authorList>
            <person name="Chang Y."/>
            <person name="Wang S."/>
            <person name="Sekimoto S."/>
            <person name="Aerts A.L."/>
            <person name="Choi C."/>
            <person name="Clum A."/>
            <person name="LaButti K.M."/>
            <person name="Lindquist E.A."/>
            <person name="Yee Ngan C."/>
            <person name="Ohm R.A."/>
            <person name="Salamov A.A."/>
            <person name="Grigoriev I.V."/>
            <person name="Spatafora J.W."/>
            <person name="Berbee M.L."/>
        </authorList>
    </citation>
    <scope>NUCLEOTIDE SEQUENCE [LARGE SCALE GENOMIC DNA]</scope>
    <source>
        <strain evidence="9 10">NRRL 28638</strain>
    </source>
</reference>
<protein>
    <submittedName>
        <fullName evidence="9">Subtilisin-like protein</fullName>
    </submittedName>
</protein>
<dbReference type="PANTHER" id="PTHR43806:SF11">
    <property type="entry name" value="CEREVISIN-RELATED"/>
    <property type="match status" value="1"/>
</dbReference>
<evidence type="ECO:0000259" key="8">
    <source>
        <dbReference type="Pfam" id="PF05922"/>
    </source>
</evidence>
<organism evidence="9 10">
    <name type="scientific">Conidiobolus coronatus (strain ATCC 28846 / CBS 209.66 / NRRL 28638)</name>
    <name type="common">Delacroixia coronata</name>
    <dbReference type="NCBI Taxonomy" id="796925"/>
    <lineage>
        <taxon>Eukaryota</taxon>
        <taxon>Fungi</taxon>
        <taxon>Fungi incertae sedis</taxon>
        <taxon>Zoopagomycota</taxon>
        <taxon>Entomophthoromycotina</taxon>
        <taxon>Entomophthoromycetes</taxon>
        <taxon>Entomophthorales</taxon>
        <taxon>Ancylistaceae</taxon>
        <taxon>Conidiobolus</taxon>
    </lineage>
</organism>
<dbReference type="SUPFAM" id="SSF52743">
    <property type="entry name" value="Subtilisin-like"/>
    <property type="match status" value="1"/>
</dbReference>
<dbReference type="PRINTS" id="PR00723">
    <property type="entry name" value="SUBTILISIN"/>
</dbReference>
<dbReference type="InterPro" id="IPR015500">
    <property type="entry name" value="Peptidase_S8_subtilisin-rel"/>
</dbReference>
<dbReference type="InterPro" id="IPR022398">
    <property type="entry name" value="Peptidase_S8_His-AS"/>
</dbReference>
<feature type="non-terminal residue" evidence="9">
    <location>
        <position position="354"/>
    </location>
</feature>
<evidence type="ECO:0000256" key="1">
    <source>
        <dbReference type="ARBA" id="ARBA00011073"/>
    </source>
</evidence>
<feature type="active site" description="Charge relay system" evidence="5">
    <location>
        <position position="149"/>
    </location>
</feature>
<dbReference type="OrthoDB" id="206201at2759"/>
<dbReference type="OMA" id="YIHQETI"/>
<dbReference type="Gene3D" id="3.40.50.200">
    <property type="entry name" value="Peptidase S8/S53 domain"/>
    <property type="match status" value="1"/>
</dbReference>
<dbReference type="InterPro" id="IPR010259">
    <property type="entry name" value="S8pro/Inhibitor_I9"/>
</dbReference>
<feature type="active site" description="Charge relay system" evidence="5">
    <location>
        <position position="303"/>
    </location>
</feature>
<dbReference type="InterPro" id="IPR000209">
    <property type="entry name" value="Peptidase_S8/S53_dom"/>
</dbReference>
<dbReference type="Pfam" id="PF00082">
    <property type="entry name" value="Peptidase_S8"/>
    <property type="match status" value="1"/>
</dbReference>
<dbReference type="FunFam" id="3.40.50.200:FF:000007">
    <property type="entry name" value="Subtilisin-like serine protease"/>
    <property type="match status" value="1"/>
</dbReference>
<dbReference type="PANTHER" id="PTHR43806">
    <property type="entry name" value="PEPTIDASE S8"/>
    <property type="match status" value="1"/>
</dbReference>
<dbReference type="Pfam" id="PF05922">
    <property type="entry name" value="Inhibitor_I9"/>
    <property type="match status" value="1"/>
</dbReference>
<dbReference type="PROSITE" id="PS51892">
    <property type="entry name" value="SUBTILASE"/>
    <property type="match status" value="1"/>
</dbReference>
<dbReference type="InterPro" id="IPR023828">
    <property type="entry name" value="Peptidase_S8_Ser-AS"/>
</dbReference>
<dbReference type="Gene3D" id="3.30.70.80">
    <property type="entry name" value="Peptidase S8 propeptide/proteinase inhibitor I9"/>
    <property type="match status" value="1"/>
</dbReference>
<name>A0A137P9T5_CONC2</name>
<feature type="active site" description="Charge relay system" evidence="5">
    <location>
        <position position="116"/>
    </location>
</feature>
<comment type="similarity">
    <text evidence="1 5 6">Belongs to the peptidase S8 family.</text>
</comment>
<dbReference type="AlphaFoldDB" id="A0A137P9T5"/>
<evidence type="ECO:0000313" key="9">
    <source>
        <dbReference type="EMBL" id="KXN71760.1"/>
    </source>
</evidence>
<evidence type="ECO:0000259" key="7">
    <source>
        <dbReference type="Pfam" id="PF00082"/>
    </source>
</evidence>
<feature type="domain" description="Inhibitor I9" evidence="8">
    <location>
        <begin position="1"/>
        <end position="73"/>
    </location>
</feature>
<dbReference type="InterPro" id="IPR023827">
    <property type="entry name" value="Peptidase_S8_Asp-AS"/>
</dbReference>
<dbReference type="InterPro" id="IPR037045">
    <property type="entry name" value="S8pro/Inhibitor_I9_sf"/>
</dbReference>
<dbReference type="PROSITE" id="PS00136">
    <property type="entry name" value="SUBTILASE_ASP"/>
    <property type="match status" value="1"/>
</dbReference>
<dbReference type="GO" id="GO:0004252">
    <property type="term" value="F:serine-type endopeptidase activity"/>
    <property type="evidence" value="ECO:0007669"/>
    <property type="project" value="UniProtKB-UniRule"/>
</dbReference>
<evidence type="ECO:0000256" key="2">
    <source>
        <dbReference type="ARBA" id="ARBA00022670"/>
    </source>
</evidence>
<keyword evidence="10" id="KW-1185">Reference proteome</keyword>
<dbReference type="GO" id="GO:0006508">
    <property type="term" value="P:proteolysis"/>
    <property type="evidence" value="ECO:0007669"/>
    <property type="project" value="UniProtKB-KW"/>
</dbReference>
<keyword evidence="2 5" id="KW-0645">Protease</keyword>
<dbReference type="Proteomes" id="UP000070444">
    <property type="component" value="Unassembled WGS sequence"/>
</dbReference>
<evidence type="ECO:0000256" key="6">
    <source>
        <dbReference type="RuleBase" id="RU003355"/>
    </source>
</evidence>
<evidence type="ECO:0000256" key="3">
    <source>
        <dbReference type="ARBA" id="ARBA00022801"/>
    </source>
</evidence>
<evidence type="ECO:0000256" key="5">
    <source>
        <dbReference type="PROSITE-ProRule" id="PRU01240"/>
    </source>
</evidence>
<evidence type="ECO:0000256" key="4">
    <source>
        <dbReference type="ARBA" id="ARBA00022825"/>
    </source>
</evidence>
<feature type="non-terminal residue" evidence="9">
    <location>
        <position position="1"/>
    </location>
</feature>
<keyword evidence="4 5" id="KW-0720">Serine protease</keyword>
<dbReference type="PROSITE" id="PS00138">
    <property type="entry name" value="SUBTILASE_SER"/>
    <property type="match status" value="1"/>
</dbReference>
<dbReference type="EMBL" id="KQ964468">
    <property type="protein sequence ID" value="KXN71760.1"/>
    <property type="molecule type" value="Genomic_DNA"/>
</dbReference>
<dbReference type="InterPro" id="IPR034193">
    <property type="entry name" value="PCSK9_ProteinaseK-like"/>
</dbReference>
<dbReference type="InterPro" id="IPR050131">
    <property type="entry name" value="Peptidase_S8_subtilisin-like"/>
</dbReference>